<proteinExistence type="predicted"/>
<reference evidence="1" key="1">
    <citation type="submission" date="2021-06" db="EMBL/GenBank/DDBJ databases">
        <authorList>
            <person name="Kallberg Y."/>
            <person name="Tangrot J."/>
            <person name="Rosling A."/>
        </authorList>
    </citation>
    <scope>NUCLEOTIDE SEQUENCE</scope>
    <source>
        <strain evidence="1">IL203A</strain>
    </source>
</reference>
<accession>A0ACA9NSJ7</accession>
<gene>
    <name evidence="1" type="ORF">DHETER_LOCUS10057</name>
</gene>
<protein>
    <submittedName>
        <fullName evidence="1">2420_t:CDS:1</fullName>
    </submittedName>
</protein>
<evidence type="ECO:0000313" key="2">
    <source>
        <dbReference type="Proteomes" id="UP000789702"/>
    </source>
</evidence>
<evidence type="ECO:0000313" key="1">
    <source>
        <dbReference type="EMBL" id="CAG8668090.1"/>
    </source>
</evidence>
<feature type="non-terminal residue" evidence="1">
    <location>
        <position position="409"/>
    </location>
</feature>
<dbReference type="Proteomes" id="UP000789702">
    <property type="component" value="Unassembled WGS sequence"/>
</dbReference>
<dbReference type="EMBL" id="CAJVPU010018810">
    <property type="protein sequence ID" value="CAG8668090.1"/>
    <property type="molecule type" value="Genomic_DNA"/>
</dbReference>
<sequence>PIVLKSNNENFNQSNQSRNEYATYENSISGCIFLEAISFTIEHEHLSENKSILHYLGIIKLEDCSAESITINLKRFILAKLLNIKNLVYFGSDGASTMLGHQNGVAAHLKKYNPFITEIHCIAHCLHLASQDAAKKVSYFEKYKKLVKGIYTYFSSSYKRLLILKMVQNTLEEPELIILNISIKEALLDEAANNMQAAILLANINQTFEIVTMFLVDYFFIIDKLIRIFQSDYISFTDIKQHITMVCDVLQAQFIGNNNVLPTYGQNLLKYIEENNLDTSQFPTFISEFASATITSLNNHFPNRELYEAIKIYDPKQLPISDNNLANYDNEGTEKVINNQQFIPSLEKKDLINEWEIVKFFLKNHHFIKFVDTWNLIFSQTIFIYDFPVISTLIQIALLIPVSNVTVEQ</sequence>
<comment type="caution">
    <text evidence="1">The sequence shown here is derived from an EMBL/GenBank/DDBJ whole genome shotgun (WGS) entry which is preliminary data.</text>
</comment>
<organism evidence="1 2">
    <name type="scientific">Dentiscutata heterogama</name>
    <dbReference type="NCBI Taxonomy" id="1316150"/>
    <lineage>
        <taxon>Eukaryota</taxon>
        <taxon>Fungi</taxon>
        <taxon>Fungi incertae sedis</taxon>
        <taxon>Mucoromycota</taxon>
        <taxon>Glomeromycotina</taxon>
        <taxon>Glomeromycetes</taxon>
        <taxon>Diversisporales</taxon>
        <taxon>Gigasporaceae</taxon>
        <taxon>Dentiscutata</taxon>
    </lineage>
</organism>
<keyword evidence="2" id="KW-1185">Reference proteome</keyword>
<feature type="non-terminal residue" evidence="1">
    <location>
        <position position="1"/>
    </location>
</feature>
<name>A0ACA9NSJ7_9GLOM</name>